<sequence length="73" mass="7951">MDSLIQLRHISFHLAPFGACNQLGSWRTYCAMAGLVQTTASSISQEPLYGLLSFLAQNDSILMCFPCISNPLG</sequence>
<dbReference type="Proteomes" id="UP000054279">
    <property type="component" value="Unassembled WGS sequence"/>
</dbReference>
<evidence type="ECO:0000313" key="1">
    <source>
        <dbReference type="EMBL" id="KIJ38982.1"/>
    </source>
</evidence>
<dbReference type="HOGENOM" id="CLU_201362_0_0_1"/>
<organism evidence="1 2">
    <name type="scientific">Sphaerobolus stellatus (strain SS14)</name>
    <dbReference type="NCBI Taxonomy" id="990650"/>
    <lineage>
        <taxon>Eukaryota</taxon>
        <taxon>Fungi</taxon>
        <taxon>Dikarya</taxon>
        <taxon>Basidiomycota</taxon>
        <taxon>Agaricomycotina</taxon>
        <taxon>Agaricomycetes</taxon>
        <taxon>Phallomycetidae</taxon>
        <taxon>Geastrales</taxon>
        <taxon>Sphaerobolaceae</taxon>
        <taxon>Sphaerobolus</taxon>
    </lineage>
</organism>
<accession>A0A0C9VBR0</accession>
<dbReference type="EMBL" id="KN837155">
    <property type="protein sequence ID" value="KIJ38982.1"/>
    <property type="molecule type" value="Genomic_DNA"/>
</dbReference>
<name>A0A0C9VBR0_SPHS4</name>
<protein>
    <submittedName>
        <fullName evidence="1">Uncharacterized protein</fullName>
    </submittedName>
</protein>
<keyword evidence="2" id="KW-1185">Reference proteome</keyword>
<reference evidence="1 2" key="1">
    <citation type="submission" date="2014-06" db="EMBL/GenBank/DDBJ databases">
        <title>Evolutionary Origins and Diversification of the Mycorrhizal Mutualists.</title>
        <authorList>
            <consortium name="DOE Joint Genome Institute"/>
            <consortium name="Mycorrhizal Genomics Consortium"/>
            <person name="Kohler A."/>
            <person name="Kuo A."/>
            <person name="Nagy L.G."/>
            <person name="Floudas D."/>
            <person name="Copeland A."/>
            <person name="Barry K.W."/>
            <person name="Cichocki N."/>
            <person name="Veneault-Fourrey C."/>
            <person name="LaButti K."/>
            <person name="Lindquist E.A."/>
            <person name="Lipzen A."/>
            <person name="Lundell T."/>
            <person name="Morin E."/>
            <person name="Murat C."/>
            <person name="Riley R."/>
            <person name="Ohm R."/>
            <person name="Sun H."/>
            <person name="Tunlid A."/>
            <person name="Henrissat B."/>
            <person name="Grigoriev I.V."/>
            <person name="Hibbett D.S."/>
            <person name="Martin F."/>
        </authorList>
    </citation>
    <scope>NUCLEOTIDE SEQUENCE [LARGE SCALE GENOMIC DNA]</scope>
    <source>
        <strain evidence="1 2">SS14</strain>
    </source>
</reference>
<dbReference type="AlphaFoldDB" id="A0A0C9VBR0"/>
<proteinExistence type="predicted"/>
<evidence type="ECO:0000313" key="2">
    <source>
        <dbReference type="Proteomes" id="UP000054279"/>
    </source>
</evidence>
<gene>
    <name evidence="1" type="ORF">M422DRAFT_32859</name>
</gene>